<keyword evidence="5" id="KW-1015">Disulfide bond</keyword>
<keyword evidence="6" id="KW-0676">Redox-active center</keyword>
<accession>A0A220T6A8</accession>
<evidence type="ECO:0000256" key="4">
    <source>
        <dbReference type="ARBA" id="ARBA00022982"/>
    </source>
</evidence>
<protein>
    <recommendedName>
        <fullName evidence="2">Glutaredoxin-1</fullName>
    </recommendedName>
</protein>
<evidence type="ECO:0000256" key="2">
    <source>
        <dbReference type="ARBA" id="ARBA00013662"/>
    </source>
</evidence>
<dbReference type="InterPro" id="IPR036249">
    <property type="entry name" value="Thioredoxin-like_sf"/>
</dbReference>
<reference evidence="8 9" key="1">
    <citation type="journal article" date="2017" name="Virus Genes">
        <title>Characterization of Eptesipoxvirus, a novel poxvirus from a microchiropteran bat.</title>
        <authorList>
            <person name="Tu S.L."/>
            <person name="Nakazawa Y."/>
            <person name="Gao J."/>
            <person name="Wilkins K."/>
            <person name="Gallardo-Romero N."/>
            <person name="Li Y."/>
            <person name="Emerson G.L."/>
            <person name="Carroll D.S."/>
            <person name="Upton C."/>
        </authorList>
    </citation>
    <scope>NUCLEOTIDE SEQUENCE [LARGE SCALE GENOMIC DNA]</scope>
    <source>
        <strain evidence="8 9">Washington</strain>
    </source>
</reference>
<keyword evidence="9" id="KW-1185">Reference proteome</keyword>
<organism evidence="8 9">
    <name type="scientific">Eptesipox virus</name>
    <dbReference type="NCBI Taxonomy" id="1329402"/>
    <lineage>
        <taxon>Viruses</taxon>
        <taxon>Varidnaviria</taxon>
        <taxon>Bamfordvirae</taxon>
        <taxon>Nucleocytoviricota</taxon>
        <taxon>Pokkesviricetes</taxon>
        <taxon>Chitovirales</taxon>
        <taxon>Poxviridae</taxon>
        <taxon>Chordopoxvirinae</taxon>
        <taxon>Vespertilionpoxvirus</taxon>
        <taxon>Vespertilionpoxvirus eptesipox</taxon>
    </lineage>
</organism>
<dbReference type="SUPFAM" id="SSF52833">
    <property type="entry name" value="Thioredoxin-like"/>
    <property type="match status" value="1"/>
</dbReference>
<dbReference type="OrthoDB" id="16961at10239"/>
<dbReference type="PROSITE" id="PS00195">
    <property type="entry name" value="GLUTAREDOXIN_1"/>
    <property type="match status" value="1"/>
</dbReference>
<evidence type="ECO:0000259" key="7">
    <source>
        <dbReference type="Pfam" id="PF00462"/>
    </source>
</evidence>
<dbReference type="PROSITE" id="PS51354">
    <property type="entry name" value="GLUTAREDOXIN_2"/>
    <property type="match status" value="1"/>
</dbReference>
<proteinExistence type="inferred from homology"/>
<evidence type="ECO:0000256" key="1">
    <source>
        <dbReference type="ARBA" id="ARBA00007787"/>
    </source>
</evidence>
<evidence type="ECO:0000313" key="8">
    <source>
        <dbReference type="EMBL" id="ASK51246.1"/>
    </source>
</evidence>
<evidence type="ECO:0000256" key="6">
    <source>
        <dbReference type="ARBA" id="ARBA00023284"/>
    </source>
</evidence>
<evidence type="ECO:0000313" key="9">
    <source>
        <dbReference type="Proteomes" id="UP000217428"/>
    </source>
</evidence>
<dbReference type="PANTHER" id="PTHR46185:SF1">
    <property type="entry name" value="GLUTAREDOXIN-1"/>
    <property type="match status" value="1"/>
</dbReference>
<keyword evidence="3" id="KW-0813">Transport</keyword>
<evidence type="ECO:0000256" key="5">
    <source>
        <dbReference type="ARBA" id="ARBA00023157"/>
    </source>
</evidence>
<dbReference type="InterPro" id="IPR002109">
    <property type="entry name" value="Glutaredoxin"/>
</dbReference>
<dbReference type="InterPro" id="IPR014025">
    <property type="entry name" value="Glutaredoxin_subgr"/>
</dbReference>
<sequence length="104" mass="12203">MAQKFVTDKIKEDRITLFIKEGCPFCKRAIDFLTQRQFRKYKLSIYDIAEFKQEHELRDYFYTSTGANTVPRIFIGLTSIGGYSDMIELYQTGELYDMISVAKC</sequence>
<keyword evidence="4" id="KW-0249">Electron transport</keyword>
<feature type="domain" description="Glutaredoxin" evidence="7">
    <location>
        <begin position="15"/>
        <end position="76"/>
    </location>
</feature>
<dbReference type="Proteomes" id="UP000217428">
    <property type="component" value="Segment"/>
</dbReference>
<dbReference type="PANTHER" id="PTHR46185">
    <property type="entry name" value="GLUTAREDOXIN-1"/>
    <property type="match status" value="1"/>
</dbReference>
<dbReference type="Gene3D" id="3.40.30.10">
    <property type="entry name" value="Glutaredoxin"/>
    <property type="match status" value="1"/>
</dbReference>
<gene>
    <name evidence="8" type="ORF">EPTV-WA-045</name>
</gene>
<dbReference type="InterPro" id="IPR011767">
    <property type="entry name" value="GLR_AS"/>
</dbReference>
<dbReference type="InterPro" id="IPR047185">
    <property type="entry name" value="GLRX1"/>
</dbReference>
<dbReference type="EMBL" id="KY747497">
    <property type="protein sequence ID" value="ASK51246.1"/>
    <property type="molecule type" value="Genomic_DNA"/>
</dbReference>
<name>A0A220T6A8_9POXV</name>
<dbReference type="Pfam" id="PF00462">
    <property type="entry name" value="Glutaredoxin"/>
    <property type="match status" value="1"/>
</dbReference>
<dbReference type="GO" id="GO:0015038">
    <property type="term" value="F:glutathione disulfide oxidoreductase activity"/>
    <property type="evidence" value="ECO:0007669"/>
    <property type="project" value="TreeGrafter"/>
</dbReference>
<dbReference type="PRINTS" id="PR00160">
    <property type="entry name" value="GLUTAREDOXIN"/>
</dbReference>
<comment type="similarity">
    <text evidence="1">Belongs to the glutaredoxin family.</text>
</comment>
<evidence type="ECO:0000256" key="3">
    <source>
        <dbReference type="ARBA" id="ARBA00022448"/>
    </source>
</evidence>